<evidence type="ECO:0000313" key="5">
    <source>
        <dbReference type="EMBL" id="POS75780.1"/>
    </source>
</evidence>
<dbReference type="InterPro" id="IPR022577">
    <property type="entry name" value="TBCD_C"/>
</dbReference>
<sequence length="1807" mass="196713">MEDAPEEDSDIKLQTLSKNLITEFDTRLRPFLRRADGSGRVRSRLLDPFQELPQLLDPHLPKWLPMLAEAFLEYQQTRPRHTAETSGTSSLLMPLRTAVCKLVYTFCKIRGEKVIVNFLNVETRYLEPLLSAIEESERHLGSEGAVLKWTWEERYVVLLWLSHLMYAPFDLATISSVYMHDVDLAGVPGFLWPFNPPSITVRILPLATKYLASPGKERDAAKTLLVRMAMRRDMQKLGILQALIDWALFSLHPSPGDSDSAGNHHSKHESNQNPYTFIGVLGFLAGVLSSADASEVEKYSSKVFYTVNATMWSDDATSNIINSSAVAKKTVVKVMRSIALSKLKRESRDMSGIQLVETTARYLLTSLSDKDTPVRFAASKALGAITLKLPKEMASQVVAAVLQALKEHVRVPDQGSNSSLAGWQPLKKDLSSVDPLEWHGLMLTLSHLLYRRSPPPESLGDILQALLLGLSFEQRSASGVSVGANVRDAACFGVWAVARRYSTHELLAVNHEHLDGGRHERGSGSFLQLLATHLVVAACLDPAGNIRRGSSAALQELIGRHPDTVEKGIAIVQNVDYHAVALRSRAMQDVALAATKLHLQYGVAILEAVLDWRGLGDANDRVRKCAGASYGMITAELARVSSVSTEVLSKSVDDIASSIRALQPRQVEERHGLLLAMASVMDQLPHLVASCRKNQQQLAPVIQRMLSQVEWNLGFIEANTFRRPDLIAEAASRLFTSSFPVFQASHHGLDAISPEDLVPAPSLLSFLNTSTARTAVFRLAKLSGSNEFPPAWVNRLVPTILNGYLLRTEEVVVDAVSEAAVALVLLLKPARRDELIESWTNAALNSPRGSSIKGHLMALTRSHAAIRVSPEETENKSLELIPRTLLQCWAKDITVEARVWILESLVGGDVLRYNAENLLQLIAEGLEDYTTDARGDVGSHARLHAIQATKHLWSMIADPETRPGGKATQAAASRLLLPIIRLSAEKLDKLRPEAQSTLSLALSLDSSAELGRRSCSSQDYFHFLLDLTTHGDWLHDVYRVENGPKPDEWMDELLAGYVTSADTGNEDLVIASRSALCGYCSAGQENLDRVCASLYRNMKARQGQDRVIVPTLEIIAFLLSVSLFQRTKTVDFKTLCLQAQKASYKTGNVRKLTACVKVYGGIASMGKDCDCLAPMATEALGQKRAEAVAEARKRLGALMLHPWPRVRTAVVDELWNVLSGHEDEMAKRLKGVDWGAAEKGILKQFGSGLSLSRIPPPSIPASTVFAPGPPSWRSPSASAVPEDIQLAIEALTNLKEHCPDWAKRLDELSSQIEQRQLDLAEVAEQQSSGLLDPNGPSTKSVRNRGSTQSLKPNDDGEAHPGAPASGRVCPVENKNAAQEVQQARRASVASRDGLDMQGKHQDSSNGNPPLSPSAADGQTDQVIAIASAQARAALRRTQLSKKRAAAAESMLSAEGATPSKYRNRNLVMVYYDSYVQSFFEELVKFVSASRNLMRKAKMAAKVAQIKKMAELEVPDDDDEALVDEPSCNGNISMNLDPAGLASPSGTSPAMPDGMKVDLPDGQGDNQADAAHIQPGQNVNNGPSPAISPAHSPLPRTLMVMNGHGNGNSQNLKPNSMPNARPKLGGGYSSFSSFGMGSGGSQQPDVFDELDKSLESVQSMCEHAAHQFLRDGDCSEEVVKIKDRLSGTKNSAEKEVNRMLDQDETIKAKLSEAPPRARNYRPQSMRRGSSLAAARPTDAKGSPEGSKITSGGFDGNKLPADSELSPFGGSGGVLEVDDGSDEEDREPPRLQYRSTRAMGALKTASRGA</sequence>
<dbReference type="EMBL" id="MAVT02000445">
    <property type="protein sequence ID" value="POS75780.1"/>
    <property type="molecule type" value="Genomic_DNA"/>
</dbReference>
<name>A0A2P5HZT2_DIAHE</name>
<feature type="region of interest" description="Disordered" evidence="2">
    <location>
        <begin position="1700"/>
        <end position="1807"/>
    </location>
</feature>
<gene>
    <name evidence="5" type="ORF">DHEL01_v205831</name>
</gene>
<dbReference type="Pfam" id="PF23579">
    <property type="entry name" value="ARM_TBCD"/>
    <property type="match status" value="1"/>
</dbReference>
<accession>A0A2P5HZT2</accession>
<feature type="compositionally biased region" description="Basic and acidic residues" evidence="2">
    <location>
        <begin position="1700"/>
        <end position="1709"/>
    </location>
</feature>
<dbReference type="Gene3D" id="1.25.10.10">
    <property type="entry name" value="Leucine-rich Repeat Variant"/>
    <property type="match status" value="1"/>
</dbReference>
<dbReference type="InterPro" id="IPR033162">
    <property type="entry name" value="TBCD"/>
</dbReference>
<dbReference type="STRING" id="158607.A0A2P5HZT2"/>
<dbReference type="InterPro" id="IPR011989">
    <property type="entry name" value="ARM-like"/>
</dbReference>
<dbReference type="InterPro" id="IPR016024">
    <property type="entry name" value="ARM-type_fold"/>
</dbReference>
<dbReference type="SUPFAM" id="SSF48371">
    <property type="entry name" value="ARM repeat"/>
    <property type="match status" value="1"/>
</dbReference>
<feature type="region of interest" description="Disordered" evidence="2">
    <location>
        <begin position="1560"/>
        <end position="1596"/>
    </location>
</feature>
<dbReference type="PANTHER" id="PTHR12658:SF0">
    <property type="entry name" value="TUBULIN-SPECIFIC CHAPERONE D"/>
    <property type="match status" value="1"/>
</dbReference>
<proteinExistence type="predicted"/>
<dbReference type="InterPro" id="IPR058033">
    <property type="entry name" value="ARM_TBCD_2nd"/>
</dbReference>
<dbReference type="Proteomes" id="UP000094444">
    <property type="component" value="Unassembled WGS sequence"/>
</dbReference>
<comment type="caution">
    <text evidence="5">The sequence shown here is derived from an EMBL/GenBank/DDBJ whole genome shotgun (WGS) entry which is preliminary data.</text>
</comment>
<feature type="domain" description="Tubulin-folding cofactor D C-terminal" evidence="3">
    <location>
        <begin position="976"/>
        <end position="1151"/>
    </location>
</feature>
<organism evidence="5 6">
    <name type="scientific">Diaporthe helianthi</name>
    <dbReference type="NCBI Taxonomy" id="158607"/>
    <lineage>
        <taxon>Eukaryota</taxon>
        <taxon>Fungi</taxon>
        <taxon>Dikarya</taxon>
        <taxon>Ascomycota</taxon>
        <taxon>Pezizomycotina</taxon>
        <taxon>Sordariomycetes</taxon>
        <taxon>Sordariomycetidae</taxon>
        <taxon>Diaporthales</taxon>
        <taxon>Diaporthaceae</taxon>
        <taxon>Diaporthe</taxon>
    </lineage>
</organism>
<feature type="compositionally biased region" description="Polar residues" evidence="2">
    <location>
        <begin position="1324"/>
        <end position="1351"/>
    </location>
</feature>
<dbReference type="InParanoid" id="A0A2P5HZT2"/>
<evidence type="ECO:0000313" key="6">
    <source>
        <dbReference type="Proteomes" id="UP000094444"/>
    </source>
</evidence>
<evidence type="ECO:0000256" key="1">
    <source>
        <dbReference type="ARBA" id="ARBA00023186"/>
    </source>
</evidence>
<keyword evidence="6" id="KW-1185">Reference proteome</keyword>
<evidence type="ECO:0000259" key="3">
    <source>
        <dbReference type="Pfam" id="PF12612"/>
    </source>
</evidence>
<evidence type="ECO:0000256" key="2">
    <source>
        <dbReference type="SAM" id="MobiDB-lite"/>
    </source>
</evidence>
<feature type="domain" description="Tubulin-folding cofactor D ARM repeats" evidence="4">
    <location>
        <begin position="340"/>
        <end position="408"/>
    </location>
</feature>
<feature type="compositionally biased region" description="Acidic residues" evidence="2">
    <location>
        <begin position="1774"/>
        <end position="1784"/>
    </location>
</feature>
<feature type="domain" description="Tubulin-folding cofactor D ARM repeats" evidence="4">
    <location>
        <begin position="437"/>
        <end position="569"/>
    </location>
</feature>
<feature type="compositionally biased region" description="Basic and acidic residues" evidence="2">
    <location>
        <begin position="1392"/>
        <end position="1402"/>
    </location>
</feature>
<reference evidence="5" key="1">
    <citation type="submission" date="2017-09" db="EMBL/GenBank/DDBJ databases">
        <title>Polyketide synthases of a Diaporthe helianthi virulent isolate.</title>
        <authorList>
            <person name="Baroncelli R."/>
        </authorList>
    </citation>
    <scope>NUCLEOTIDE SEQUENCE [LARGE SCALE GENOMIC DNA]</scope>
    <source>
        <strain evidence="5">7/96</strain>
    </source>
</reference>
<dbReference type="GO" id="GO:0048487">
    <property type="term" value="F:beta-tubulin binding"/>
    <property type="evidence" value="ECO:0007669"/>
    <property type="project" value="InterPro"/>
</dbReference>
<dbReference type="GO" id="GO:0007023">
    <property type="term" value="P:post-chaperonin tubulin folding pathway"/>
    <property type="evidence" value="ECO:0007669"/>
    <property type="project" value="InterPro"/>
</dbReference>
<dbReference type="Pfam" id="PF25767">
    <property type="entry name" value="ARM_TBCD_2nd"/>
    <property type="match status" value="2"/>
</dbReference>
<protein>
    <submittedName>
        <fullName evidence="5">Uncharacterized protein</fullName>
    </submittedName>
</protein>
<keyword evidence="1" id="KW-0143">Chaperone</keyword>
<dbReference type="GO" id="GO:0007021">
    <property type="term" value="P:tubulin complex assembly"/>
    <property type="evidence" value="ECO:0007669"/>
    <property type="project" value="InterPro"/>
</dbReference>
<evidence type="ECO:0000259" key="4">
    <source>
        <dbReference type="Pfam" id="PF25767"/>
    </source>
</evidence>
<feature type="region of interest" description="Disordered" evidence="2">
    <location>
        <begin position="1323"/>
        <end position="1416"/>
    </location>
</feature>
<dbReference type="PANTHER" id="PTHR12658">
    <property type="entry name" value="BETA-TUBULIN COFACTOR D"/>
    <property type="match status" value="1"/>
</dbReference>
<dbReference type="OrthoDB" id="10253476at2759"/>
<dbReference type="GO" id="GO:0005096">
    <property type="term" value="F:GTPase activator activity"/>
    <property type="evidence" value="ECO:0007669"/>
    <property type="project" value="InterPro"/>
</dbReference>
<dbReference type="GO" id="GO:0000226">
    <property type="term" value="P:microtubule cytoskeleton organization"/>
    <property type="evidence" value="ECO:0007669"/>
    <property type="project" value="TreeGrafter"/>
</dbReference>
<dbReference type="Pfam" id="PF12612">
    <property type="entry name" value="TFCD_C"/>
    <property type="match status" value="1"/>
</dbReference>